<dbReference type="Gene3D" id="3.90.550.10">
    <property type="entry name" value="Spore Coat Polysaccharide Biosynthesis Protein SpsA, Chain A"/>
    <property type="match status" value="1"/>
</dbReference>
<organism evidence="2 3">
    <name type="scientific">Bowmanella denitrificans</name>
    <dbReference type="NCBI Taxonomy" id="366582"/>
    <lineage>
        <taxon>Bacteria</taxon>
        <taxon>Pseudomonadati</taxon>
        <taxon>Pseudomonadota</taxon>
        <taxon>Gammaproteobacteria</taxon>
        <taxon>Alteromonadales</taxon>
        <taxon>Alteromonadaceae</taxon>
        <taxon>Bowmanella</taxon>
    </lineage>
</organism>
<proteinExistence type="predicted"/>
<accession>A0ABP3GS61</accession>
<dbReference type="InterPro" id="IPR029044">
    <property type="entry name" value="Nucleotide-diphossugar_trans"/>
</dbReference>
<evidence type="ECO:0000259" key="1">
    <source>
        <dbReference type="Pfam" id="PF00535"/>
    </source>
</evidence>
<protein>
    <recommendedName>
        <fullName evidence="1">Glycosyltransferase 2-like domain-containing protein</fullName>
    </recommendedName>
</protein>
<dbReference type="Pfam" id="PF00535">
    <property type="entry name" value="Glycos_transf_2"/>
    <property type="match status" value="1"/>
</dbReference>
<evidence type="ECO:0000313" key="3">
    <source>
        <dbReference type="Proteomes" id="UP001501757"/>
    </source>
</evidence>
<sequence length="298" mass="33692">MSEIIVSVIIPVYNDTSRLFKCLSALNVQSGDVPFEVIVIDNGSSEPSAIEKCCSPFKFVRLATETEKGSYKARNKGLCIAQGNIIAFTDSDCIPDPSWIAEGVAALKNESKNVIVAGDIKVFSASSVPNSIELYEQLFAFQQRENVRAGHCVTANLFLHRKIFEDIGVFNAETLSGGDVEFCKRASRMGKSFGFAEHAVVLHPARASWKEYRTKIRRIMGGAYKLRNQEDYMAEQFTFLGLLRLLIPPVNGVMYIARRSNSLTDFIRIASVLMMVRYYGFWIKFLYKFKILREFERK</sequence>
<dbReference type="PANTHER" id="PTHR43685:SF2">
    <property type="entry name" value="GLYCOSYLTRANSFERASE 2-LIKE DOMAIN-CONTAINING PROTEIN"/>
    <property type="match status" value="1"/>
</dbReference>
<dbReference type="RefSeq" id="WP_343844222.1">
    <property type="nucleotide sequence ID" value="NZ_BAAAEI010000007.1"/>
</dbReference>
<dbReference type="PANTHER" id="PTHR43685">
    <property type="entry name" value="GLYCOSYLTRANSFERASE"/>
    <property type="match status" value="1"/>
</dbReference>
<dbReference type="CDD" id="cd00761">
    <property type="entry name" value="Glyco_tranf_GTA_type"/>
    <property type="match status" value="1"/>
</dbReference>
<dbReference type="SUPFAM" id="SSF53448">
    <property type="entry name" value="Nucleotide-diphospho-sugar transferases"/>
    <property type="match status" value="1"/>
</dbReference>
<comment type="caution">
    <text evidence="2">The sequence shown here is derived from an EMBL/GenBank/DDBJ whole genome shotgun (WGS) entry which is preliminary data.</text>
</comment>
<evidence type="ECO:0000313" key="2">
    <source>
        <dbReference type="EMBL" id="GAA0353523.1"/>
    </source>
</evidence>
<name>A0ABP3GS61_9ALTE</name>
<dbReference type="InterPro" id="IPR050834">
    <property type="entry name" value="Glycosyltransf_2"/>
</dbReference>
<dbReference type="InterPro" id="IPR001173">
    <property type="entry name" value="Glyco_trans_2-like"/>
</dbReference>
<feature type="domain" description="Glycosyltransferase 2-like" evidence="1">
    <location>
        <begin position="7"/>
        <end position="167"/>
    </location>
</feature>
<dbReference type="EMBL" id="BAAAEI010000007">
    <property type="protein sequence ID" value="GAA0353523.1"/>
    <property type="molecule type" value="Genomic_DNA"/>
</dbReference>
<reference evidence="3" key="1">
    <citation type="journal article" date="2019" name="Int. J. Syst. Evol. Microbiol.">
        <title>The Global Catalogue of Microorganisms (GCM) 10K type strain sequencing project: providing services to taxonomists for standard genome sequencing and annotation.</title>
        <authorList>
            <consortium name="The Broad Institute Genomics Platform"/>
            <consortium name="The Broad Institute Genome Sequencing Center for Infectious Disease"/>
            <person name="Wu L."/>
            <person name="Ma J."/>
        </authorList>
    </citation>
    <scope>NUCLEOTIDE SEQUENCE [LARGE SCALE GENOMIC DNA]</scope>
    <source>
        <strain evidence="3">JCM 13378</strain>
    </source>
</reference>
<keyword evidence="3" id="KW-1185">Reference proteome</keyword>
<gene>
    <name evidence="2" type="ORF">GCM10009092_17370</name>
</gene>
<dbReference type="Proteomes" id="UP001501757">
    <property type="component" value="Unassembled WGS sequence"/>
</dbReference>